<keyword evidence="1" id="KW-0597">Phosphoprotein</keyword>
<dbReference type="PROSITE" id="PS50110">
    <property type="entry name" value="RESPONSE_REGULATORY"/>
    <property type="match status" value="1"/>
</dbReference>
<organism evidence="4 5">
    <name type="scientific">Pelagibius litoralis</name>
    <dbReference type="NCBI Taxonomy" id="374515"/>
    <lineage>
        <taxon>Bacteria</taxon>
        <taxon>Pseudomonadati</taxon>
        <taxon>Pseudomonadota</taxon>
        <taxon>Alphaproteobacteria</taxon>
        <taxon>Rhodospirillales</taxon>
        <taxon>Rhodovibrionaceae</taxon>
        <taxon>Pelagibius</taxon>
    </lineage>
</organism>
<dbReference type="CDD" id="cd17569">
    <property type="entry name" value="REC_HupR-like"/>
    <property type="match status" value="1"/>
</dbReference>
<accession>A0A967K6L0</accession>
<comment type="caution">
    <text evidence="4">The sequence shown here is derived from an EMBL/GenBank/DDBJ whole genome shotgun (WGS) entry which is preliminary data.</text>
</comment>
<dbReference type="SUPFAM" id="SSF52172">
    <property type="entry name" value="CheY-like"/>
    <property type="match status" value="1"/>
</dbReference>
<reference evidence="4" key="1">
    <citation type="submission" date="2020-03" db="EMBL/GenBank/DDBJ databases">
        <title>Genome of Pelagibius litoralis DSM 21314T.</title>
        <authorList>
            <person name="Wang G."/>
        </authorList>
    </citation>
    <scope>NUCLEOTIDE SEQUENCE</scope>
    <source>
        <strain evidence="4">DSM 21314</strain>
    </source>
</reference>
<dbReference type="Gene3D" id="1.10.3210.10">
    <property type="entry name" value="Hypothetical protein af1432"/>
    <property type="match status" value="1"/>
</dbReference>
<dbReference type="InterPro" id="IPR001789">
    <property type="entry name" value="Sig_transdc_resp-reg_receiver"/>
</dbReference>
<feature type="modified residue" description="4-aspartylphosphate" evidence="1">
    <location>
        <position position="55"/>
    </location>
</feature>
<dbReference type="PROSITE" id="PS51833">
    <property type="entry name" value="HDOD"/>
    <property type="match status" value="1"/>
</dbReference>
<dbReference type="AlphaFoldDB" id="A0A967K6L0"/>
<protein>
    <submittedName>
        <fullName evidence="4">HDOD domain-containing protein</fullName>
    </submittedName>
</protein>
<evidence type="ECO:0000259" key="2">
    <source>
        <dbReference type="PROSITE" id="PS50110"/>
    </source>
</evidence>
<dbReference type="SUPFAM" id="SSF109604">
    <property type="entry name" value="HD-domain/PDEase-like"/>
    <property type="match status" value="1"/>
</dbReference>
<sequence length="402" mass="42996">MKPSILFVDDEKNILQGLRRMLRGLRDEWDMDFAEGGEAALAKLSEQTVDVVVTDMKMPGMNGAELLDRISGLYPHTLRLILSGEADTEATFRTVTTSHQFLPKPSNSERLVEIIRSALRRRDAVGNAKLQALVTSVGCLPVSQATHQQLTDLLDEETASLDLAADIFSVEPALAAKVMQLANSAYFGIGDPAVSPKAAATRLGWDVLRTLLLNHELALPYPADACKALYERTIAQAQETAELAAWIAKQEGAAAADVAQAQLAGLLHCLGRLLLCHQAPEDYAKVPALVTAGQMVDEAEHQVFGSHHAALGAYLAQAWALPPAVVDAIQHLHEPSNLAADEDRGIPLLAAHAALGIVTSQHAVDPKAAASAQLDADFVARQGCEAKVDAWVDGWINRGTAA</sequence>
<proteinExistence type="predicted"/>
<dbReference type="InterPro" id="IPR052340">
    <property type="entry name" value="RNase_Y/CdgJ"/>
</dbReference>
<evidence type="ECO:0000313" key="5">
    <source>
        <dbReference type="Proteomes" id="UP000761264"/>
    </source>
</evidence>
<dbReference type="SMART" id="SM00448">
    <property type="entry name" value="REC"/>
    <property type="match status" value="1"/>
</dbReference>
<dbReference type="PANTHER" id="PTHR33525:SF6">
    <property type="entry name" value="HDOD DOMAIN-CONTAINING PROTEIN"/>
    <property type="match status" value="1"/>
</dbReference>
<evidence type="ECO:0000313" key="4">
    <source>
        <dbReference type="EMBL" id="NIA69313.1"/>
    </source>
</evidence>
<dbReference type="Pfam" id="PF00072">
    <property type="entry name" value="Response_reg"/>
    <property type="match status" value="1"/>
</dbReference>
<evidence type="ECO:0000256" key="1">
    <source>
        <dbReference type="PROSITE-ProRule" id="PRU00169"/>
    </source>
</evidence>
<dbReference type="GO" id="GO:0000160">
    <property type="term" value="P:phosphorelay signal transduction system"/>
    <property type="evidence" value="ECO:0007669"/>
    <property type="project" value="InterPro"/>
</dbReference>
<dbReference type="Proteomes" id="UP000761264">
    <property type="component" value="Unassembled WGS sequence"/>
</dbReference>
<dbReference type="RefSeq" id="WP_167224779.1">
    <property type="nucleotide sequence ID" value="NZ_JAAQPH010000008.1"/>
</dbReference>
<dbReference type="EMBL" id="JAAQPH010000008">
    <property type="protein sequence ID" value="NIA69313.1"/>
    <property type="molecule type" value="Genomic_DNA"/>
</dbReference>
<dbReference type="PANTHER" id="PTHR33525">
    <property type="match status" value="1"/>
</dbReference>
<feature type="domain" description="Response regulatory" evidence="2">
    <location>
        <begin position="4"/>
        <end position="119"/>
    </location>
</feature>
<gene>
    <name evidence="4" type="ORF">HBA54_11990</name>
</gene>
<name>A0A967K6L0_9PROT</name>
<feature type="domain" description="HDOD" evidence="3">
    <location>
        <begin position="140"/>
        <end position="335"/>
    </location>
</feature>
<dbReference type="Pfam" id="PF08668">
    <property type="entry name" value="HDOD"/>
    <property type="match status" value="1"/>
</dbReference>
<evidence type="ECO:0000259" key="3">
    <source>
        <dbReference type="PROSITE" id="PS51833"/>
    </source>
</evidence>
<dbReference type="InterPro" id="IPR011006">
    <property type="entry name" value="CheY-like_superfamily"/>
</dbReference>
<dbReference type="Gene3D" id="3.40.50.2300">
    <property type="match status" value="1"/>
</dbReference>
<keyword evidence="5" id="KW-1185">Reference proteome</keyword>
<dbReference type="InterPro" id="IPR013976">
    <property type="entry name" value="HDOD"/>
</dbReference>